<dbReference type="EMBL" id="BAAAHK010000002">
    <property type="protein sequence ID" value="GAA0926824.1"/>
    <property type="molecule type" value="Genomic_DNA"/>
</dbReference>
<feature type="region of interest" description="Disordered" evidence="1">
    <location>
        <begin position="1"/>
        <end position="42"/>
    </location>
</feature>
<evidence type="ECO:0000256" key="1">
    <source>
        <dbReference type="SAM" id="MobiDB-lite"/>
    </source>
</evidence>
<protein>
    <submittedName>
        <fullName evidence="2">Uncharacterized protein</fullName>
    </submittedName>
</protein>
<gene>
    <name evidence="2" type="ORF">GCM10009554_07270</name>
</gene>
<accession>A0ABN1PEY8</accession>
<comment type="caution">
    <text evidence="2">The sequence shown here is derived from an EMBL/GenBank/DDBJ whole genome shotgun (WGS) entry which is preliminary data.</text>
</comment>
<organism evidence="2 3">
    <name type="scientific">Kribbella koreensis</name>
    <dbReference type="NCBI Taxonomy" id="57909"/>
    <lineage>
        <taxon>Bacteria</taxon>
        <taxon>Bacillati</taxon>
        <taxon>Actinomycetota</taxon>
        <taxon>Actinomycetes</taxon>
        <taxon>Propionibacteriales</taxon>
        <taxon>Kribbellaceae</taxon>
        <taxon>Kribbella</taxon>
    </lineage>
</organism>
<keyword evidence="3" id="KW-1185">Reference proteome</keyword>
<feature type="compositionally biased region" description="Gly residues" evidence="1">
    <location>
        <begin position="26"/>
        <end position="36"/>
    </location>
</feature>
<evidence type="ECO:0000313" key="3">
    <source>
        <dbReference type="Proteomes" id="UP001500542"/>
    </source>
</evidence>
<sequence>MGRQRRAAEDGDAAEKGGNCEPGESTGEGGPHGRGLSGSELSLGVGGSLAIWHYTPQNQSVTELSQ</sequence>
<feature type="compositionally biased region" description="Basic and acidic residues" evidence="1">
    <location>
        <begin position="1"/>
        <end position="15"/>
    </location>
</feature>
<proteinExistence type="predicted"/>
<reference evidence="2 3" key="1">
    <citation type="journal article" date="2019" name="Int. J. Syst. Evol. Microbiol.">
        <title>The Global Catalogue of Microorganisms (GCM) 10K type strain sequencing project: providing services to taxonomists for standard genome sequencing and annotation.</title>
        <authorList>
            <consortium name="The Broad Institute Genomics Platform"/>
            <consortium name="The Broad Institute Genome Sequencing Center for Infectious Disease"/>
            <person name="Wu L."/>
            <person name="Ma J."/>
        </authorList>
    </citation>
    <scope>NUCLEOTIDE SEQUENCE [LARGE SCALE GENOMIC DNA]</scope>
    <source>
        <strain evidence="2 3">JCM 10977</strain>
    </source>
</reference>
<evidence type="ECO:0000313" key="2">
    <source>
        <dbReference type="EMBL" id="GAA0926824.1"/>
    </source>
</evidence>
<dbReference type="Proteomes" id="UP001500542">
    <property type="component" value="Unassembled WGS sequence"/>
</dbReference>
<name>A0ABN1PEY8_9ACTN</name>